<gene>
    <name evidence="2" type="ORF">S03H2_59292</name>
</gene>
<dbReference type="Pfam" id="PF13229">
    <property type="entry name" value="Beta_helix"/>
    <property type="match status" value="1"/>
</dbReference>
<feature type="non-terminal residue" evidence="2">
    <location>
        <position position="1"/>
    </location>
</feature>
<dbReference type="InterPro" id="IPR022441">
    <property type="entry name" value="Para_beta_helix_rpt-2"/>
</dbReference>
<dbReference type="SMART" id="SM00710">
    <property type="entry name" value="PbH1"/>
    <property type="match status" value="5"/>
</dbReference>
<evidence type="ECO:0000313" key="2">
    <source>
        <dbReference type="EMBL" id="GAH81124.1"/>
    </source>
</evidence>
<name>X1JS76_9ZZZZ</name>
<dbReference type="InterPro" id="IPR039448">
    <property type="entry name" value="Beta_helix"/>
</dbReference>
<evidence type="ECO:0000259" key="1">
    <source>
        <dbReference type="Pfam" id="PF13229"/>
    </source>
</evidence>
<dbReference type="InterPro" id="IPR012334">
    <property type="entry name" value="Pectin_lyas_fold"/>
</dbReference>
<sequence>AESFGIKFNNVHHGKVLNNYIHDIKFGWAIHLEHSCYNNISYNSIRDTDDITYSGIYLGVSHENVLRRNLLESDGIGIHLNNTCERNFISENALYNYDQGIRLSFEIDDNIISDNIISNSTSAAFFLKNTTHNIISGNIVNGSDFIKYEEYNRENIVEVNLFNGVCSPIYIDETREKVSPKNIFMANSQINPTVSDIICITDRII</sequence>
<proteinExistence type="predicted"/>
<dbReference type="Gene3D" id="2.160.20.10">
    <property type="entry name" value="Single-stranded right-handed beta-helix, Pectin lyase-like"/>
    <property type="match status" value="1"/>
</dbReference>
<dbReference type="EMBL" id="BARU01038119">
    <property type="protein sequence ID" value="GAH81124.1"/>
    <property type="molecule type" value="Genomic_DNA"/>
</dbReference>
<comment type="caution">
    <text evidence="2">The sequence shown here is derived from an EMBL/GenBank/DDBJ whole genome shotgun (WGS) entry which is preliminary data.</text>
</comment>
<dbReference type="SUPFAM" id="SSF51126">
    <property type="entry name" value="Pectin lyase-like"/>
    <property type="match status" value="1"/>
</dbReference>
<dbReference type="NCBIfam" id="TIGR03804">
    <property type="entry name" value="para_beta_helix"/>
    <property type="match status" value="1"/>
</dbReference>
<feature type="domain" description="Right handed beta helix" evidence="1">
    <location>
        <begin position="29"/>
        <end position="176"/>
    </location>
</feature>
<accession>X1JS76</accession>
<dbReference type="AlphaFoldDB" id="X1JS76"/>
<dbReference type="InterPro" id="IPR011050">
    <property type="entry name" value="Pectin_lyase_fold/virulence"/>
</dbReference>
<protein>
    <recommendedName>
        <fullName evidence="1">Right handed beta helix domain-containing protein</fullName>
    </recommendedName>
</protein>
<dbReference type="InterPro" id="IPR006626">
    <property type="entry name" value="PbH1"/>
</dbReference>
<reference evidence="2" key="1">
    <citation type="journal article" date="2014" name="Front. Microbiol.">
        <title>High frequency of phylogenetically diverse reductive dehalogenase-homologous genes in deep subseafloor sedimentary metagenomes.</title>
        <authorList>
            <person name="Kawai M."/>
            <person name="Futagami T."/>
            <person name="Toyoda A."/>
            <person name="Takaki Y."/>
            <person name="Nishi S."/>
            <person name="Hori S."/>
            <person name="Arai W."/>
            <person name="Tsubouchi T."/>
            <person name="Morono Y."/>
            <person name="Uchiyama I."/>
            <person name="Ito T."/>
            <person name="Fujiyama A."/>
            <person name="Inagaki F."/>
            <person name="Takami H."/>
        </authorList>
    </citation>
    <scope>NUCLEOTIDE SEQUENCE</scope>
    <source>
        <strain evidence="2">Expedition CK06-06</strain>
    </source>
</reference>
<organism evidence="2">
    <name type="scientific">marine sediment metagenome</name>
    <dbReference type="NCBI Taxonomy" id="412755"/>
    <lineage>
        <taxon>unclassified sequences</taxon>
        <taxon>metagenomes</taxon>
        <taxon>ecological metagenomes</taxon>
    </lineage>
</organism>